<dbReference type="InterPro" id="IPR020846">
    <property type="entry name" value="MFS_dom"/>
</dbReference>
<keyword evidence="6 7" id="KW-0472">Membrane</keyword>
<feature type="transmembrane region" description="Helical" evidence="7">
    <location>
        <begin position="146"/>
        <end position="165"/>
    </location>
</feature>
<evidence type="ECO:0000256" key="6">
    <source>
        <dbReference type="ARBA" id="ARBA00023136"/>
    </source>
</evidence>
<dbReference type="Gene3D" id="1.20.1250.20">
    <property type="entry name" value="MFS general substrate transporter like domains"/>
    <property type="match status" value="2"/>
</dbReference>
<evidence type="ECO:0000256" key="1">
    <source>
        <dbReference type="ARBA" id="ARBA00004651"/>
    </source>
</evidence>
<feature type="transmembrane region" description="Helical" evidence="7">
    <location>
        <begin position="114"/>
        <end position="139"/>
    </location>
</feature>
<evidence type="ECO:0000256" key="5">
    <source>
        <dbReference type="ARBA" id="ARBA00023063"/>
    </source>
</evidence>
<sequence>MSRTAPTAPPPSVGLSGQGKNLALATWAFAITFWAWNIIGPLAVRYTEQMGLSSSQKALLVATPVLVGAVGRIPVGALTDRYGGRTMFPILTLVTVPFVLLVALAGNLESFPLMLLFGFFLGIAGTTFAVGVPFVNAWYQADRRGFATGVFGAGMGGTALSSALTPRMVTWFGYTMTHIIIALMLVATAALCWTAMRNSPAWKPNTDPVVPKLKAALKLPVTWQMSLLYAVAFGGFVAFSTYLPTLLKDVYSFDLTAAGTRTAGFAIAAVLARPIGGTLSDRIGPRAVVAISMAGTAVLAAVLAFEPPLELPAGAAFVSIAFFLGLGTGGVFAWVARLAPPERVGSVTGLVGAAGGLGGYFPPLVLGATYGKVFDHYGFGLMLLCLVAVAALIFALVGVKEARRTEAVA</sequence>
<dbReference type="CDD" id="cd17341">
    <property type="entry name" value="MFS_NRT2_like"/>
    <property type="match status" value="1"/>
</dbReference>
<reference evidence="9 10" key="1">
    <citation type="submission" date="2019-06" db="EMBL/GenBank/DDBJ databases">
        <title>Genome sequencing of plant associated microbes to promote plant fitness in Sorghum bicolor and Oryza sativa.</title>
        <authorList>
            <person name="Coleman-Derr D."/>
        </authorList>
    </citation>
    <scope>NUCLEOTIDE SEQUENCE [LARGE SCALE GENOMIC DNA]</scope>
    <source>
        <strain evidence="9 10">KV-663</strain>
    </source>
</reference>
<comment type="similarity">
    <text evidence="2">Belongs to the major facilitator superfamily. Nitrate/nitrite porter (TC 2.A.1.8) family.</text>
</comment>
<feature type="transmembrane region" description="Helical" evidence="7">
    <location>
        <begin position="171"/>
        <end position="193"/>
    </location>
</feature>
<dbReference type="Pfam" id="PF07690">
    <property type="entry name" value="MFS_1"/>
    <property type="match status" value="1"/>
</dbReference>
<evidence type="ECO:0000256" key="3">
    <source>
        <dbReference type="ARBA" id="ARBA00022692"/>
    </source>
</evidence>
<evidence type="ECO:0000256" key="4">
    <source>
        <dbReference type="ARBA" id="ARBA00022989"/>
    </source>
</evidence>
<dbReference type="AlphaFoldDB" id="A0A543HA97"/>
<proteinExistence type="inferred from homology"/>
<dbReference type="PANTHER" id="PTHR23515">
    <property type="entry name" value="HIGH-AFFINITY NITRATE TRANSPORTER 2.3"/>
    <property type="match status" value="1"/>
</dbReference>
<feature type="domain" description="Major facilitator superfamily (MFS) profile" evidence="8">
    <location>
        <begin position="21"/>
        <end position="403"/>
    </location>
</feature>
<keyword evidence="10" id="KW-1185">Reference proteome</keyword>
<name>A0A543HA97_9MICO</name>
<accession>A0A543HA97</accession>
<dbReference type="OrthoDB" id="9771451at2"/>
<evidence type="ECO:0000313" key="10">
    <source>
        <dbReference type="Proteomes" id="UP000316747"/>
    </source>
</evidence>
<organism evidence="9 10">
    <name type="scientific">Humibacillus xanthopallidus</name>
    <dbReference type="NCBI Taxonomy" id="412689"/>
    <lineage>
        <taxon>Bacteria</taxon>
        <taxon>Bacillati</taxon>
        <taxon>Actinomycetota</taxon>
        <taxon>Actinomycetes</taxon>
        <taxon>Micrococcales</taxon>
        <taxon>Intrasporangiaceae</taxon>
        <taxon>Humibacillus</taxon>
    </lineage>
</organism>
<dbReference type="RefSeq" id="WP_141847435.1">
    <property type="nucleotide sequence ID" value="NZ_VFPM01000005.1"/>
</dbReference>
<gene>
    <name evidence="9" type="ORF">FBY41_4558</name>
</gene>
<keyword evidence="5" id="KW-0534">Nitrate assimilation</keyword>
<feature type="transmembrane region" description="Helical" evidence="7">
    <location>
        <begin position="255"/>
        <end position="275"/>
    </location>
</feature>
<evidence type="ECO:0000256" key="7">
    <source>
        <dbReference type="SAM" id="Phobius"/>
    </source>
</evidence>
<feature type="transmembrane region" description="Helical" evidence="7">
    <location>
        <begin position="347"/>
        <end position="371"/>
    </location>
</feature>
<feature type="transmembrane region" description="Helical" evidence="7">
    <location>
        <begin position="90"/>
        <end position="108"/>
    </location>
</feature>
<keyword evidence="4 7" id="KW-1133">Transmembrane helix</keyword>
<feature type="transmembrane region" description="Helical" evidence="7">
    <location>
        <begin position="221"/>
        <end position="243"/>
    </location>
</feature>
<evidence type="ECO:0000313" key="9">
    <source>
        <dbReference type="EMBL" id="TQM55230.1"/>
    </source>
</evidence>
<dbReference type="GO" id="GO:0015112">
    <property type="term" value="F:nitrate transmembrane transporter activity"/>
    <property type="evidence" value="ECO:0007669"/>
    <property type="project" value="InterPro"/>
</dbReference>
<dbReference type="InterPro" id="IPR011701">
    <property type="entry name" value="MFS"/>
</dbReference>
<protein>
    <submittedName>
        <fullName evidence="9">NNP family nitrate/nitrite transporter-like MFS transporter</fullName>
    </submittedName>
</protein>
<dbReference type="SUPFAM" id="SSF103473">
    <property type="entry name" value="MFS general substrate transporter"/>
    <property type="match status" value="1"/>
</dbReference>
<feature type="transmembrane region" description="Helical" evidence="7">
    <location>
        <begin position="311"/>
        <end position="335"/>
    </location>
</feature>
<feature type="transmembrane region" description="Helical" evidence="7">
    <location>
        <begin position="287"/>
        <end position="305"/>
    </location>
</feature>
<dbReference type="EMBL" id="VFPM01000005">
    <property type="protein sequence ID" value="TQM55230.1"/>
    <property type="molecule type" value="Genomic_DNA"/>
</dbReference>
<comment type="caution">
    <text evidence="9">The sequence shown here is derived from an EMBL/GenBank/DDBJ whole genome shotgun (WGS) entry which is preliminary data.</text>
</comment>
<keyword evidence="3 7" id="KW-0812">Transmembrane</keyword>
<comment type="subcellular location">
    <subcellularLocation>
        <location evidence="1">Cell membrane</location>
        <topology evidence="1">Multi-pass membrane protein</topology>
    </subcellularLocation>
</comment>
<dbReference type="InterPro" id="IPR036259">
    <property type="entry name" value="MFS_trans_sf"/>
</dbReference>
<dbReference type="InterPro" id="IPR044772">
    <property type="entry name" value="NO3_transporter"/>
</dbReference>
<dbReference type="Proteomes" id="UP000316747">
    <property type="component" value="Unassembled WGS sequence"/>
</dbReference>
<dbReference type="PROSITE" id="PS50850">
    <property type="entry name" value="MFS"/>
    <property type="match status" value="1"/>
</dbReference>
<evidence type="ECO:0000256" key="2">
    <source>
        <dbReference type="ARBA" id="ARBA00008432"/>
    </source>
</evidence>
<feature type="transmembrane region" description="Helical" evidence="7">
    <location>
        <begin position="59"/>
        <end position="78"/>
    </location>
</feature>
<feature type="transmembrane region" description="Helical" evidence="7">
    <location>
        <begin position="377"/>
        <end position="399"/>
    </location>
</feature>
<dbReference type="GO" id="GO:0042128">
    <property type="term" value="P:nitrate assimilation"/>
    <property type="evidence" value="ECO:0007669"/>
    <property type="project" value="UniProtKB-KW"/>
</dbReference>
<evidence type="ECO:0000259" key="8">
    <source>
        <dbReference type="PROSITE" id="PS50850"/>
    </source>
</evidence>
<dbReference type="GO" id="GO:0005886">
    <property type="term" value="C:plasma membrane"/>
    <property type="evidence" value="ECO:0007669"/>
    <property type="project" value="UniProtKB-SubCell"/>
</dbReference>
<feature type="transmembrane region" description="Helical" evidence="7">
    <location>
        <begin position="21"/>
        <end position="39"/>
    </location>
</feature>